<sequence>MKRKKYSFVGEKPIFTGSPQIVQGGFNLEREKQRFSVGDLIPVGTLAIFNELTRKVQIVKTAKVKAVDTEDAKVITLVSNAYCQPCFAVGDKLLRADAISGTFADAPTIVSIEKPGVADAAYVITLSKEITGLAVGQILVEVVASNSNAAVIGEPNCLTIEEVTVREFETPIDVTEDTMQYAVMERRVLPIPDSMKDSTKRYLKANSHIRLSQTY</sequence>
<protein>
    <submittedName>
        <fullName evidence="1">Uncharacterized protein</fullName>
    </submittedName>
</protein>
<comment type="caution">
    <text evidence="1">The sequence shown here is derived from an EMBL/GenBank/DDBJ whole genome shotgun (WGS) entry which is preliminary data.</text>
</comment>
<accession>A0A641M7A0</accession>
<reference evidence="1" key="1">
    <citation type="journal article" date="2019" name="Nat. Med.">
        <title>A library of human gut bacterial isolates paired with longitudinal multiomics data enables mechanistic microbiome research.</title>
        <authorList>
            <person name="Poyet M."/>
            <person name="Groussin M."/>
            <person name="Gibbons S.M."/>
            <person name="Avila-Pacheco J."/>
            <person name="Jiang X."/>
            <person name="Kearney S.M."/>
            <person name="Perrotta A.R."/>
            <person name="Berdy B."/>
            <person name="Zhao S."/>
            <person name="Lieberman T.D."/>
            <person name="Swanson P.K."/>
            <person name="Smith M."/>
            <person name="Roesemann S."/>
            <person name="Alexander J.E."/>
            <person name="Rich S.A."/>
            <person name="Livny J."/>
            <person name="Vlamakis H."/>
            <person name="Clish C."/>
            <person name="Bullock K."/>
            <person name="Deik A."/>
            <person name="Scott J."/>
            <person name="Pierce K.A."/>
            <person name="Xavier R.J."/>
            <person name="Alm E.J."/>
        </authorList>
    </citation>
    <scope>NUCLEOTIDE SEQUENCE</scope>
    <source>
        <strain evidence="1">BIOML-A21</strain>
    </source>
</reference>
<proteinExistence type="predicted"/>
<gene>
    <name evidence="1" type="ORF">F3F94_21745</name>
</gene>
<dbReference type="RefSeq" id="WP_149998580.1">
    <property type="nucleotide sequence ID" value="NZ_VWMU01000553.1"/>
</dbReference>
<dbReference type="AlphaFoldDB" id="A0A641M7A0"/>
<name>A0A641M7A0_9BACE</name>
<evidence type="ECO:0000313" key="1">
    <source>
        <dbReference type="EMBL" id="KAA3701012.1"/>
    </source>
</evidence>
<dbReference type="EMBL" id="VWMU01000553">
    <property type="protein sequence ID" value="KAA3701012.1"/>
    <property type="molecule type" value="Genomic_DNA"/>
</dbReference>
<organism evidence="1">
    <name type="scientific">Bacteroides salyersiae</name>
    <dbReference type="NCBI Taxonomy" id="291644"/>
    <lineage>
        <taxon>Bacteria</taxon>
        <taxon>Pseudomonadati</taxon>
        <taxon>Bacteroidota</taxon>
        <taxon>Bacteroidia</taxon>
        <taxon>Bacteroidales</taxon>
        <taxon>Bacteroidaceae</taxon>
        <taxon>Bacteroides</taxon>
    </lineage>
</organism>